<comment type="caution">
    <text evidence="1">The sequence shown here is derived from an EMBL/GenBank/DDBJ whole genome shotgun (WGS) entry which is preliminary data.</text>
</comment>
<keyword evidence="2" id="KW-1185">Reference proteome</keyword>
<dbReference type="EMBL" id="PXYY01000106">
    <property type="protein sequence ID" value="PSJ79456.1"/>
    <property type="molecule type" value="Genomic_DNA"/>
</dbReference>
<sequence length="108" mass="12090">MSSLLGMELFIKPLLLLTAVTFFVTLMTYGRTYLNLSSFAIATLKDRYMTEQDVVDCCLYTIGCAHADKGMEYRDHAAHLFAAACVQNRFPRIAWPQTDVKQSGLSAT</sequence>
<dbReference type="OrthoDB" id="8602792at2"/>
<evidence type="ECO:0000313" key="1">
    <source>
        <dbReference type="EMBL" id="PSJ79456.1"/>
    </source>
</evidence>
<proteinExistence type="predicted"/>
<organism evidence="1 2">
    <name type="scientific">Neisseria iguanae</name>
    <dbReference type="NCBI Taxonomy" id="90242"/>
    <lineage>
        <taxon>Bacteria</taxon>
        <taxon>Pseudomonadati</taxon>
        <taxon>Pseudomonadota</taxon>
        <taxon>Betaproteobacteria</taxon>
        <taxon>Neisseriales</taxon>
        <taxon>Neisseriaceae</taxon>
        <taxon>Neisseria</taxon>
    </lineage>
</organism>
<accession>A0A2P7TXM0</accession>
<gene>
    <name evidence="1" type="ORF">C7N83_12060</name>
</gene>
<protein>
    <submittedName>
        <fullName evidence="1">Uncharacterized protein</fullName>
    </submittedName>
</protein>
<dbReference type="Proteomes" id="UP000241868">
    <property type="component" value="Unassembled WGS sequence"/>
</dbReference>
<dbReference type="RefSeq" id="WP_106742946.1">
    <property type="nucleotide sequence ID" value="NZ_PXYY01000106.1"/>
</dbReference>
<name>A0A2P7TXM0_9NEIS</name>
<reference evidence="1 2" key="1">
    <citation type="submission" date="2018-03" db="EMBL/GenBank/DDBJ databases">
        <title>Neisseria weixii sp. nov., isolated from the intestinal contents of Tibetan Plateau pika (Ochotona curzoniae) in Yushu, Qinghai Province, China.</title>
        <authorList>
            <person name="Gui Z."/>
        </authorList>
    </citation>
    <scope>NUCLEOTIDE SEQUENCE [LARGE SCALE GENOMIC DNA]</scope>
    <source>
        <strain evidence="1 2">ATCC 51483</strain>
    </source>
</reference>
<evidence type="ECO:0000313" key="2">
    <source>
        <dbReference type="Proteomes" id="UP000241868"/>
    </source>
</evidence>
<dbReference type="AlphaFoldDB" id="A0A2P7TXM0"/>